<sequence>MKVIEFITKLEQLGFNDETELSFGFLNGAQGEYYECNFKSIDDNDREVGCDDLIVEFEKPNDYIKSEVECANIDLREELLNVINGRL</sequence>
<evidence type="ECO:0000313" key="2">
    <source>
        <dbReference type="Proteomes" id="UP000283975"/>
    </source>
</evidence>
<proteinExistence type="predicted"/>
<organism evidence="1 2">
    <name type="scientific">Enterocloster bolteae</name>
    <dbReference type="NCBI Taxonomy" id="208479"/>
    <lineage>
        <taxon>Bacteria</taxon>
        <taxon>Bacillati</taxon>
        <taxon>Bacillota</taxon>
        <taxon>Clostridia</taxon>
        <taxon>Lachnospirales</taxon>
        <taxon>Lachnospiraceae</taxon>
        <taxon>Enterocloster</taxon>
    </lineage>
</organism>
<evidence type="ECO:0008006" key="3">
    <source>
        <dbReference type="Google" id="ProtNLM"/>
    </source>
</evidence>
<reference evidence="1 2" key="1">
    <citation type="submission" date="2018-08" db="EMBL/GenBank/DDBJ databases">
        <title>A genome reference for cultivated species of the human gut microbiota.</title>
        <authorList>
            <person name="Zou Y."/>
            <person name="Xue W."/>
            <person name="Luo G."/>
        </authorList>
    </citation>
    <scope>NUCLEOTIDE SEQUENCE [LARGE SCALE GENOMIC DNA]</scope>
    <source>
        <strain evidence="1 2">AM35-14</strain>
    </source>
</reference>
<dbReference type="AlphaFoldDB" id="A0A414AIQ8"/>
<evidence type="ECO:0000313" key="1">
    <source>
        <dbReference type="EMBL" id="RHC48449.1"/>
    </source>
</evidence>
<comment type="caution">
    <text evidence="1">The sequence shown here is derived from an EMBL/GenBank/DDBJ whole genome shotgun (WGS) entry which is preliminary data.</text>
</comment>
<dbReference type="Proteomes" id="UP000283975">
    <property type="component" value="Unassembled WGS sequence"/>
</dbReference>
<accession>A0A414AIQ8</accession>
<dbReference type="RefSeq" id="WP_002573410.1">
    <property type="nucleotide sequence ID" value="NZ_CBCSIM010000019.1"/>
</dbReference>
<protein>
    <recommendedName>
        <fullName evidence="3">CDI immunity protein domain-containing protein</fullName>
    </recommendedName>
</protein>
<gene>
    <name evidence="1" type="ORF">DW839_28385</name>
</gene>
<name>A0A414AIQ8_9FIRM</name>
<dbReference type="EMBL" id="QSHZ01000047">
    <property type="protein sequence ID" value="RHC48449.1"/>
    <property type="molecule type" value="Genomic_DNA"/>
</dbReference>